<protein>
    <submittedName>
        <fullName evidence="2">HHR219Cp</fullName>
    </submittedName>
</protein>
<dbReference type="EMBL" id="CP014248">
    <property type="protein sequence ID" value="AMD22988.1"/>
    <property type="molecule type" value="Genomic_DNA"/>
</dbReference>
<feature type="compositionally biased region" description="Basic and acidic residues" evidence="1">
    <location>
        <begin position="113"/>
        <end position="131"/>
    </location>
</feature>
<evidence type="ECO:0000256" key="1">
    <source>
        <dbReference type="SAM" id="MobiDB-lite"/>
    </source>
</evidence>
<accession>A0A0X8HX38</accession>
<dbReference type="RefSeq" id="XP_017989984.1">
    <property type="nucleotide sequence ID" value="XM_018134495.1"/>
</dbReference>
<organism evidence="2 3">
    <name type="scientific">Eremothecium sinecaudum</name>
    <dbReference type="NCBI Taxonomy" id="45286"/>
    <lineage>
        <taxon>Eukaryota</taxon>
        <taxon>Fungi</taxon>
        <taxon>Dikarya</taxon>
        <taxon>Ascomycota</taxon>
        <taxon>Saccharomycotina</taxon>
        <taxon>Saccharomycetes</taxon>
        <taxon>Saccharomycetales</taxon>
        <taxon>Saccharomycetaceae</taxon>
        <taxon>Eremothecium</taxon>
    </lineage>
</organism>
<feature type="region of interest" description="Disordered" evidence="1">
    <location>
        <begin position="1"/>
        <end position="46"/>
    </location>
</feature>
<feature type="region of interest" description="Disordered" evidence="1">
    <location>
        <begin position="166"/>
        <end position="189"/>
    </location>
</feature>
<feature type="compositionally biased region" description="Basic and acidic residues" evidence="1">
    <location>
        <begin position="23"/>
        <end position="37"/>
    </location>
</feature>
<dbReference type="AlphaFoldDB" id="A0A0X8HX38"/>
<keyword evidence="3" id="KW-1185">Reference proteome</keyword>
<dbReference type="Proteomes" id="UP000243052">
    <property type="component" value="Chromosome viii"/>
</dbReference>
<gene>
    <name evidence="2" type="ORF">AW171_hschr85060</name>
</gene>
<feature type="compositionally biased region" description="Basic and acidic residues" evidence="1">
    <location>
        <begin position="1"/>
        <end position="12"/>
    </location>
</feature>
<sequence>MSNSADSDKLSSVDDQENLELAVPKHSDNGEPAEEVKSVPSTPKRGMNVNLALQVKNNRYSASLSPGVNEDLPMPDKLLHKLATKKHHIQELKSQLAQAEAELKELEEAVVRHVGRSRDTPKRSEHNEPTQDFKTLIQKKLQSIDSSPAVVKSQKFISNLFSDMNSAHSAKAEESAPKPSTVGNNKGVSGFLNKMKTRFQEFSFDGEEENDFDEGRKDLNRFHLSDKYEYDSDEEIPIEEVDHKFASVPKDTYKRLGFRNL</sequence>
<reference evidence="2 3" key="1">
    <citation type="submission" date="2016-01" db="EMBL/GenBank/DDBJ databases">
        <title>Genome sequence of the yeast Holleya sinecauda.</title>
        <authorList>
            <person name="Dietrich F.S."/>
        </authorList>
    </citation>
    <scope>NUCLEOTIDE SEQUENCE [LARGE SCALE GENOMIC DNA]</scope>
    <source>
        <strain evidence="2 3">ATCC 58844</strain>
    </source>
</reference>
<evidence type="ECO:0000313" key="2">
    <source>
        <dbReference type="EMBL" id="AMD22988.1"/>
    </source>
</evidence>
<dbReference type="GeneID" id="28726366"/>
<name>A0A0X8HX38_9SACH</name>
<proteinExistence type="predicted"/>
<feature type="region of interest" description="Disordered" evidence="1">
    <location>
        <begin position="113"/>
        <end position="132"/>
    </location>
</feature>
<evidence type="ECO:0000313" key="3">
    <source>
        <dbReference type="Proteomes" id="UP000243052"/>
    </source>
</evidence>